<comment type="caution">
    <text evidence="15">The sequence shown here is derived from an EMBL/GenBank/DDBJ whole genome shotgun (WGS) entry which is preliminary data.</text>
</comment>
<reference evidence="15 16" key="1">
    <citation type="journal article" date="2019" name="Int. J. Syst. Evol. Microbiol.">
        <title>The Global Catalogue of Microorganisms (GCM) 10K type strain sequencing project: providing services to taxonomists for standard genome sequencing and annotation.</title>
        <authorList>
            <consortium name="The Broad Institute Genomics Platform"/>
            <consortium name="The Broad Institute Genome Sequencing Center for Infectious Disease"/>
            <person name="Wu L."/>
            <person name="Ma J."/>
        </authorList>
    </citation>
    <scope>NUCLEOTIDE SEQUENCE [LARGE SCALE GENOMIC DNA]</scope>
    <source>
        <strain evidence="15 16">RDMS1</strain>
    </source>
</reference>
<keyword evidence="5 15" id="KW-0067">ATP-binding</keyword>
<dbReference type="InterPro" id="IPR003439">
    <property type="entry name" value="ABC_transporter-like_ATP-bd"/>
</dbReference>
<dbReference type="SUPFAM" id="SSF54631">
    <property type="entry name" value="CBS-domain pair"/>
    <property type="match status" value="1"/>
</dbReference>
<dbReference type="SMART" id="SM00382">
    <property type="entry name" value="AAA"/>
    <property type="match status" value="1"/>
</dbReference>
<dbReference type="InterPro" id="IPR003593">
    <property type="entry name" value="AAA+_ATPase"/>
</dbReference>
<evidence type="ECO:0000259" key="14">
    <source>
        <dbReference type="PROSITE" id="PS51371"/>
    </source>
</evidence>
<evidence type="ECO:0000256" key="7">
    <source>
        <dbReference type="ARBA" id="ARBA00038781"/>
    </source>
</evidence>
<evidence type="ECO:0000256" key="12">
    <source>
        <dbReference type="PROSITE-ProRule" id="PRU00703"/>
    </source>
</evidence>
<proteinExistence type="inferred from homology"/>
<dbReference type="InterPro" id="IPR017871">
    <property type="entry name" value="ABC_transporter-like_CS"/>
</dbReference>
<dbReference type="SMART" id="SM00116">
    <property type="entry name" value="CBS"/>
    <property type="match status" value="1"/>
</dbReference>
<evidence type="ECO:0000256" key="9">
    <source>
        <dbReference type="ARBA" id="ARBA00041133"/>
    </source>
</evidence>
<dbReference type="AlphaFoldDB" id="A0ABD5YST9"/>
<name>A0ABD5YST9_9EURY</name>
<evidence type="ECO:0000256" key="1">
    <source>
        <dbReference type="ARBA" id="ARBA00004236"/>
    </source>
</evidence>
<dbReference type="FunFam" id="3.40.50.300:FF:000425">
    <property type="entry name" value="Probable ABC transporter, ATP-binding subunit"/>
    <property type="match status" value="1"/>
</dbReference>
<evidence type="ECO:0000313" key="15">
    <source>
        <dbReference type="EMBL" id="MFC7192449.1"/>
    </source>
</evidence>
<dbReference type="PANTHER" id="PTHR43117:SF4">
    <property type="entry name" value="OSMOPROTECTANT IMPORT ATP-BINDING PROTEIN OSMV"/>
    <property type="match status" value="1"/>
</dbReference>
<keyword evidence="3" id="KW-0500">Molybdenum</keyword>
<dbReference type="Gene3D" id="3.10.580.10">
    <property type="entry name" value="CBS-domain"/>
    <property type="match status" value="1"/>
</dbReference>
<dbReference type="InterPro" id="IPR027417">
    <property type="entry name" value="P-loop_NTPase"/>
</dbReference>
<evidence type="ECO:0000256" key="3">
    <source>
        <dbReference type="ARBA" id="ARBA00022505"/>
    </source>
</evidence>
<evidence type="ECO:0000313" key="16">
    <source>
        <dbReference type="Proteomes" id="UP001596417"/>
    </source>
</evidence>
<dbReference type="InterPro" id="IPR046342">
    <property type="entry name" value="CBS_dom_sf"/>
</dbReference>
<dbReference type="PROSITE" id="PS00211">
    <property type="entry name" value="ABC_TRANSPORTER_1"/>
    <property type="match status" value="1"/>
</dbReference>
<accession>A0ABD5YST9</accession>
<protein>
    <recommendedName>
        <fullName evidence="9">Molybdate/tungstate import ATP-binding protein WtpC</fullName>
        <ecNumber evidence="8">7.3.2.6</ecNumber>
    </recommendedName>
</protein>
<evidence type="ECO:0000259" key="13">
    <source>
        <dbReference type="PROSITE" id="PS50893"/>
    </source>
</evidence>
<evidence type="ECO:0000256" key="11">
    <source>
        <dbReference type="ARBA" id="ARBA00057369"/>
    </source>
</evidence>
<comment type="similarity">
    <text evidence="6">Belongs to the ABC transporter superfamily. Sulfate/tungstate importer (TC 3.A.1.6) family.</text>
</comment>
<dbReference type="EMBL" id="JBHTAX010000004">
    <property type="protein sequence ID" value="MFC7192449.1"/>
    <property type="molecule type" value="Genomic_DNA"/>
</dbReference>
<dbReference type="SUPFAM" id="SSF52540">
    <property type="entry name" value="P-loop containing nucleoside triphosphate hydrolases"/>
    <property type="match status" value="1"/>
</dbReference>
<keyword evidence="16" id="KW-1185">Reference proteome</keyword>
<dbReference type="GO" id="GO:1901238">
    <property type="term" value="F:ABC-type tungstate transporter activity"/>
    <property type="evidence" value="ECO:0007669"/>
    <property type="project" value="UniProtKB-EC"/>
</dbReference>
<dbReference type="PROSITE" id="PS51371">
    <property type="entry name" value="CBS"/>
    <property type="match status" value="1"/>
</dbReference>
<evidence type="ECO:0000256" key="5">
    <source>
        <dbReference type="ARBA" id="ARBA00022840"/>
    </source>
</evidence>
<dbReference type="GO" id="GO:0005886">
    <property type="term" value="C:plasma membrane"/>
    <property type="evidence" value="ECO:0007669"/>
    <property type="project" value="UniProtKB-SubCell"/>
</dbReference>
<dbReference type="EC" id="7.3.2.6" evidence="8"/>
<dbReference type="Gene3D" id="3.40.50.300">
    <property type="entry name" value="P-loop containing nucleotide triphosphate hydrolases"/>
    <property type="match status" value="1"/>
</dbReference>
<sequence length="323" mass="34896">MIEFDDVTKVYSDGTTAVDGISFKVAPGETLTLVGPSGCGKTTTMKMINTLIRTSEGTISVDGVSVNERDTIDLRRSIGYVIQEIGLFDHMTVGKNIGLVPDLLGWDDDRIDNRVVELLELIELPPETKNQYPNELSGGQRQRVGVARALAANPQVMLMDEPFGALDPLTRENLQDEFLDIQDDLNVTIVFVTHDIDEALKMGDTVAVMRDGSIVQCDTPTAILSDPADDFVADFVGEDQKLKHLATVTVEAVMDDDVPPHDSPTVTPSSTLKDVARILLGSDYDVLPVVEDGEPVGSVTRTHVQTIVGDDSTLSGIEVSNSA</sequence>
<feature type="domain" description="CBS" evidence="14">
    <location>
        <begin position="258"/>
        <end position="314"/>
    </location>
</feature>
<keyword evidence="4" id="KW-0547">Nucleotide-binding</keyword>
<keyword evidence="2" id="KW-0813">Transport</keyword>
<dbReference type="Pfam" id="PF00005">
    <property type="entry name" value="ABC_tran"/>
    <property type="match status" value="1"/>
</dbReference>
<feature type="domain" description="ABC transporter" evidence="13">
    <location>
        <begin position="2"/>
        <end position="236"/>
    </location>
</feature>
<comment type="subunit">
    <text evidence="7">The complex is composed of two ATP-binding proteins (WtpC), two transmembrane proteins (WtpB) and a solute-binding protein (WtpA).</text>
</comment>
<gene>
    <name evidence="15" type="ORF">ACFQL7_23300</name>
</gene>
<evidence type="ECO:0000256" key="4">
    <source>
        <dbReference type="ARBA" id="ARBA00022741"/>
    </source>
</evidence>
<evidence type="ECO:0000256" key="2">
    <source>
        <dbReference type="ARBA" id="ARBA00022448"/>
    </source>
</evidence>
<comment type="function">
    <text evidence="11">Part of the ABC transporter complex WtpABC involved in molybdate/tungstate import. Responsible for energy coupling to the transport system.</text>
</comment>
<dbReference type="PANTHER" id="PTHR43117">
    <property type="entry name" value="OSMOPROTECTANT IMPORT ATP-BINDING PROTEIN OSMV"/>
    <property type="match status" value="1"/>
</dbReference>
<dbReference type="Proteomes" id="UP001596417">
    <property type="component" value="Unassembled WGS sequence"/>
</dbReference>
<comment type="catalytic activity">
    <reaction evidence="10">
        <text>tungstate(in) + ATP + H2O = tungstate(out) + ADP + phosphate + H(+)</text>
        <dbReference type="Rhea" id="RHEA:35027"/>
        <dbReference type="ChEBI" id="CHEBI:15377"/>
        <dbReference type="ChEBI" id="CHEBI:15378"/>
        <dbReference type="ChEBI" id="CHEBI:30616"/>
        <dbReference type="ChEBI" id="CHEBI:43474"/>
        <dbReference type="ChEBI" id="CHEBI:46502"/>
        <dbReference type="ChEBI" id="CHEBI:456216"/>
        <dbReference type="EC" id="7.3.2.6"/>
    </reaction>
</comment>
<dbReference type="GO" id="GO:0005524">
    <property type="term" value="F:ATP binding"/>
    <property type="evidence" value="ECO:0007669"/>
    <property type="project" value="UniProtKB-KW"/>
</dbReference>
<dbReference type="InterPro" id="IPR000644">
    <property type="entry name" value="CBS_dom"/>
</dbReference>
<keyword evidence="12" id="KW-0129">CBS domain</keyword>
<dbReference type="RefSeq" id="WP_264556503.1">
    <property type="nucleotide sequence ID" value="NZ_CP109980.1"/>
</dbReference>
<dbReference type="Pfam" id="PF00571">
    <property type="entry name" value="CBS"/>
    <property type="match status" value="1"/>
</dbReference>
<dbReference type="GeneID" id="76202130"/>
<dbReference type="PROSITE" id="PS50893">
    <property type="entry name" value="ABC_TRANSPORTER_2"/>
    <property type="match status" value="1"/>
</dbReference>
<organism evidence="15 16">
    <name type="scientific">Halocatena marina</name>
    <dbReference type="NCBI Taxonomy" id="2934937"/>
    <lineage>
        <taxon>Archaea</taxon>
        <taxon>Methanobacteriati</taxon>
        <taxon>Methanobacteriota</taxon>
        <taxon>Stenosarchaea group</taxon>
        <taxon>Halobacteria</taxon>
        <taxon>Halobacteriales</taxon>
        <taxon>Natronomonadaceae</taxon>
        <taxon>Halocatena</taxon>
    </lineage>
</organism>
<comment type="subcellular location">
    <subcellularLocation>
        <location evidence="1">Cell membrane</location>
    </subcellularLocation>
</comment>
<evidence type="ECO:0000256" key="6">
    <source>
        <dbReference type="ARBA" id="ARBA00038307"/>
    </source>
</evidence>
<evidence type="ECO:0000256" key="10">
    <source>
        <dbReference type="ARBA" id="ARBA00047936"/>
    </source>
</evidence>
<evidence type="ECO:0000256" key="8">
    <source>
        <dbReference type="ARBA" id="ARBA00039025"/>
    </source>
</evidence>